<dbReference type="PANTHER" id="PTHR47204">
    <property type="entry name" value="OS02G0168900 PROTEIN"/>
    <property type="match status" value="1"/>
</dbReference>
<feature type="region of interest" description="Disordered" evidence="1">
    <location>
        <begin position="1"/>
        <end position="20"/>
    </location>
</feature>
<accession>M3AP04</accession>
<dbReference type="GeneID" id="19332264"/>
<dbReference type="eggNOG" id="ENOG502SBKV">
    <property type="taxonomic scope" value="Eukaryota"/>
</dbReference>
<keyword evidence="3" id="KW-1185">Reference proteome</keyword>
<dbReference type="Gene3D" id="2.40.128.680">
    <property type="match status" value="1"/>
</dbReference>
<dbReference type="STRING" id="383855.M3AP04"/>
<dbReference type="KEGG" id="pfj:MYCFIDRAFT_168150"/>
<protein>
    <submittedName>
        <fullName evidence="2">Uncharacterized protein</fullName>
    </submittedName>
</protein>
<feature type="compositionally biased region" description="Acidic residues" evidence="1">
    <location>
        <begin position="84"/>
        <end position="93"/>
    </location>
</feature>
<dbReference type="VEuPathDB" id="FungiDB:MYCFIDRAFT_168150"/>
<dbReference type="OrthoDB" id="6222486at2759"/>
<dbReference type="PANTHER" id="PTHR47204:SF1">
    <property type="entry name" value="RIBONUCLEASE H2 SUBUNIT C"/>
    <property type="match status" value="1"/>
</dbReference>
<gene>
    <name evidence="2" type="ORF">MYCFIDRAFT_168150</name>
</gene>
<dbReference type="InterPro" id="IPR013924">
    <property type="entry name" value="RNase_H2_suC"/>
</dbReference>
<dbReference type="GO" id="GO:0032299">
    <property type="term" value="C:ribonuclease H2 complex"/>
    <property type="evidence" value="ECO:0007669"/>
    <property type="project" value="InterPro"/>
</dbReference>
<sequence>MPAAPILALPSSTSPSTSLTPNLLPARINHNGPIPISPRHWTPNSTSAFRGRKLLSQTLPVPKNYTGVVVTTTGTTIPSKQTEEEGDGAGEEGAEMREMEEIGKFEEIVVWGHEMVPDRREDVYCRGLEEWVGLAESV</sequence>
<proteinExistence type="predicted"/>
<feature type="region of interest" description="Disordered" evidence="1">
    <location>
        <begin position="73"/>
        <end position="94"/>
    </location>
</feature>
<evidence type="ECO:0000313" key="3">
    <source>
        <dbReference type="Proteomes" id="UP000016932"/>
    </source>
</evidence>
<dbReference type="HOGENOM" id="CLU_097632_0_1_1"/>
<evidence type="ECO:0000313" key="2">
    <source>
        <dbReference type="EMBL" id="EME78843.1"/>
    </source>
</evidence>
<dbReference type="AlphaFoldDB" id="M3AP04"/>
<dbReference type="Pfam" id="PF08615">
    <property type="entry name" value="RNase_H2_suC"/>
    <property type="match status" value="1"/>
</dbReference>
<name>M3AP04_PSEFD</name>
<evidence type="ECO:0000256" key="1">
    <source>
        <dbReference type="SAM" id="MobiDB-lite"/>
    </source>
</evidence>
<dbReference type="CDD" id="cd09271">
    <property type="entry name" value="RNase_H2-C"/>
    <property type="match status" value="1"/>
</dbReference>
<dbReference type="GO" id="GO:0006401">
    <property type="term" value="P:RNA catabolic process"/>
    <property type="evidence" value="ECO:0007669"/>
    <property type="project" value="InterPro"/>
</dbReference>
<reference evidence="2 3" key="1">
    <citation type="journal article" date="2012" name="PLoS Pathog.">
        <title>Diverse lifestyles and strategies of plant pathogenesis encoded in the genomes of eighteen Dothideomycetes fungi.</title>
        <authorList>
            <person name="Ohm R.A."/>
            <person name="Feau N."/>
            <person name="Henrissat B."/>
            <person name="Schoch C.L."/>
            <person name="Horwitz B.A."/>
            <person name="Barry K.W."/>
            <person name="Condon B.J."/>
            <person name="Copeland A.C."/>
            <person name="Dhillon B."/>
            <person name="Glaser F."/>
            <person name="Hesse C.N."/>
            <person name="Kosti I."/>
            <person name="LaButti K."/>
            <person name="Lindquist E.A."/>
            <person name="Lucas S."/>
            <person name="Salamov A.A."/>
            <person name="Bradshaw R.E."/>
            <person name="Ciuffetti L."/>
            <person name="Hamelin R.C."/>
            <person name="Kema G.H.J."/>
            <person name="Lawrence C."/>
            <person name="Scott J.A."/>
            <person name="Spatafora J.W."/>
            <person name="Turgeon B.G."/>
            <person name="de Wit P.J.G.M."/>
            <person name="Zhong S."/>
            <person name="Goodwin S.B."/>
            <person name="Grigoriev I.V."/>
        </authorList>
    </citation>
    <scope>NUCLEOTIDE SEQUENCE [LARGE SCALE GENOMIC DNA]</scope>
    <source>
        <strain evidence="2 3">CIRAD86</strain>
    </source>
</reference>
<dbReference type="EMBL" id="KB446563">
    <property type="protein sequence ID" value="EME78843.1"/>
    <property type="molecule type" value="Genomic_DNA"/>
</dbReference>
<dbReference type="Proteomes" id="UP000016932">
    <property type="component" value="Unassembled WGS sequence"/>
</dbReference>
<organism evidence="2 3">
    <name type="scientific">Pseudocercospora fijiensis (strain CIRAD86)</name>
    <name type="common">Black leaf streak disease fungus</name>
    <name type="synonym">Mycosphaerella fijiensis</name>
    <dbReference type="NCBI Taxonomy" id="383855"/>
    <lineage>
        <taxon>Eukaryota</taxon>
        <taxon>Fungi</taxon>
        <taxon>Dikarya</taxon>
        <taxon>Ascomycota</taxon>
        <taxon>Pezizomycotina</taxon>
        <taxon>Dothideomycetes</taxon>
        <taxon>Dothideomycetidae</taxon>
        <taxon>Mycosphaerellales</taxon>
        <taxon>Mycosphaerellaceae</taxon>
        <taxon>Pseudocercospora</taxon>
    </lineage>
</organism>
<dbReference type="RefSeq" id="XP_007931105.1">
    <property type="nucleotide sequence ID" value="XM_007932914.1"/>
</dbReference>
<feature type="non-terminal residue" evidence="2">
    <location>
        <position position="138"/>
    </location>
</feature>